<dbReference type="CDD" id="cd01454">
    <property type="entry name" value="vWA_norD_type"/>
    <property type="match status" value="1"/>
</dbReference>
<dbReference type="PANTHER" id="PTHR41248">
    <property type="entry name" value="NORD PROTEIN"/>
    <property type="match status" value="1"/>
</dbReference>
<dbReference type="EMBL" id="JWJG01000028">
    <property type="protein sequence ID" value="KIF81455.1"/>
    <property type="molecule type" value="Genomic_DNA"/>
</dbReference>
<evidence type="ECO:0000313" key="3">
    <source>
        <dbReference type="EMBL" id="KIF81455.1"/>
    </source>
</evidence>
<dbReference type="AlphaFoldDB" id="A0A0C2BJS9"/>
<dbReference type="PANTHER" id="PTHR41248:SF1">
    <property type="entry name" value="NORD PROTEIN"/>
    <property type="match status" value="1"/>
</dbReference>
<sequence>MPEAEELLIDAARHATVAVHGLWRRWRPEQREGAPLALLEDNRLRVSLLVEAVLGVRLEIRNAQPPAPASWAARIIRREARRMPVALPANDGSSIYLPPALAAGNANDFALLGLLQGLRVVRGSASCYAHCNSPLAADLFLLAETAAADRALRRLLPGWACALDGLYARCAGMVEHLRPAGGVYSEVHVLYRSVLQHAQSSPFAGTAASSLEWAAERACALRRAAPHQRYRQWLEDPVIGRLLPPDAMPVPLRAGAQTMQGDHPPRRASLARRPRARSSEADEDDAQPGIWMVQTTEPQEHAEDPLGLNRPQDRSVDGDVEGAAQSLAELESARLVTTPGRAADVMCSDDPPPRLAQAAQGAEPGGMYAYPEWDCRSGTYGAQPALVRVASAGAGPRAWVETALQRHAGTLRTLRRRLGLIRPHRQVLRRCPEGDDIDCDAMVDERCARRAGGAPSGAVYLQHRRAPRRIGLLLLVDSSASTDAWVAEGQRVIDIAKEAALVAACALHAVGAEFAVFSFSGEGRGGIQMRVIKDFDQAWNADAMCRVAALEPENYTRLGGAVRHACAVLARRAVDFRLLLLFSDGRPNDCDLYAGPYGLEDARQALMEARIQQIEPYCFTVDREGASYLPHLFGTGRYTIVQRAQQLPAAFVDWLRNAARRASR</sequence>
<name>A0A0C2BJS9_9BURK</name>
<organism evidence="3 4">
    <name type="scientific">Noviherbaspirillum autotrophicum</name>
    <dbReference type="NCBI Taxonomy" id="709839"/>
    <lineage>
        <taxon>Bacteria</taxon>
        <taxon>Pseudomonadati</taxon>
        <taxon>Pseudomonadota</taxon>
        <taxon>Betaproteobacteria</taxon>
        <taxon>Burkholderiales</taxon>
        <taxon>Oxalobacteraceae</taxon>
        <taxon>Noviherbaspirillum</taxon>
    </lineage>
</organism>
<reference evidence="3 4" key="1">
    <citation type="submission" date="2014-12" db="EMBL/GenBank/DDBJ databases">
        <title>Denitrispirillum autotrophicum gen. nov., sp. nov., Denitrifying, Facultatively Autotrophic Bacteria Isolated from Rice Paddy Soil.</title>
        <authorList>
            <person name="Ishii S."/>
            <person name="Ashida N."/>
            <person name="Ohno H."/>
            <person name="Otsuka S."/>
            <person name="Yokota A."/>
            <person name="Senoo K."/>
        </authorList>
    </citation>
    <scope>NUCLEOTIDE SEQUENCE [LARGE SCALE GENOMIC DNA]</scope>
    <source>
        <strain evidence="3 4">TSA66</strain>
    </source>
</reference>
<dbReference type="Proteomes" id="UP000031572">
    <property type="component" value="Unassembled WGS sequence"/>
</dbReference>
<feature type="domain" description="VWFA" evidence="2">
    <location>
        <begin position="469"/>
        <end position="656"/>
    </location>
</feature>
<dbReference type="STRING" id="709839.TSA66_12620"/>
<accession>A0A0C2BJS9</accession>
<evidence type="ECO:0000259" key="2">
    <source>
        <dbReference type="SMART" id="SM00327"/>
    </source>
</evidence>
<comment type="caution">
    <text evidence="3">The sequence shown here is derived from an EMBL/GenBank/DDBJ whole genome shotgun (WGS) entry which is preliminary data.</text>
</comment>
<feature type="region of interest" description="Disordered" evidence="1">
    <location>
        <begin position="249"/>
        <end position="318"/>
    </location>
</feature>
<dbReference type="InterPro" id="IPR051928">
    <property type="entry name" value="NorD/CobT"/>
</dbReference>
<dbReference type="InterPro" id="IPR002035">
    <property type="entry name" value="VWF_A"/>
</dbReference>
<dbReference type="RefSeq" id="WP_040040282.1">
    <property type="nucleotide sequence ID" value="NZ_JWJG01000028.1"/>
</dbReference>
<keyword evidence="4" id="KW-1185">Reference proteome</keyword>
<dbReference type="SUPFAM" id="SSF53300">
    <property type="entry name" value="vWA-like"/>
    <property type="match status" value="1"/>
</dbReference>
<dbReference type="InterPro" id="IPR036465">
    <property type="entry name" value="vWFA_dom_sf"/>
</dbReference>
<dbReference type="Gene3D" id="3.40.50.410">
    <property type="entry name" value="von Willebrand factor, type A domain"/>
    <property type="match status" value="1"/>
</dbReference>
<evidence type="ECO:0000313" key="4">
    <source>
        <dbReference type="Proteomes" id="UP000031572"/>
    </source>
</evidence>
<dbReference type="OrthoDB" id="9758211at2"/>
<proteinExistence type="predicted"/>
<evidence type="ECO:0000256" key="1">
    <source>
        <dbReference type="SAM" id="MobiDB-lite"/>
    </source>
</evidence>
<protein>
    <submittedName>
        <fullName evidence="3">Nitric oxide reductase activation protein NorD</fullName>
    </submittedName>
</protein>
<gene>
    <name evidence="3" type="primary">norD</name>
    <name evidence="3" type="ORF">TSA66_12620</name>
</gene>
<dbReference type="SMART" id="SM00327">
    <property type="entry name" value="VWA"/>
    <property type="match status" value="1"/>
</dbReference>